<proteinExistence type="predicted"/>
<dbReference type="EMBL" id="MGAV01000016">
    <property type="protein sequence ID" value="OGK54403.1"/>
    <property type="molecule type" value="Genomic_DNA"/>
</dbReference>
<comment type="subcellular location">
    <subcellularLocation>
        <location evidence="1">Cell membrane</location>
        <topology evidence="1">Multi-pass membrane protein</topology>
    </subcellularLocation>
</comment>
<dbReference type="PANTHER" id="PTHR33908:SF11">
    <property type="entry name" value="MEMBRANE PROTEIN"/>
    <property type="match status" value="1"/>
</dbReference>
<feature type="transmembrane region" description="Helical" evidence="8">
    <location>
        <begin position="116"/>
        <end position="132"/>
    </location>
</feature>
<evidence type="ECO:0000256" key="7">
    <source>
        <dbReference type="ARBA" id="ARBA00023136"/>
    </source>
</evidence>
<dbReference type="PANTHER" id="PTHR33908">
    <property type="entry name" value="MANNOSYLTRANSFERASE YKCB-RELATED"/>
    <property type="match status" value="1"/>
</dbReference>
<reference evidence="10 11" key="1">
    <citation type="journal article" date="2016" name="Nat. Commun.">
        <title>Thousands of microbial genomes shed light on interconnected biogeochemical processes in an aquifer system.</title>
        <authorList>
            <person name="Anantharaman K."/>
            <person name="Brown C.T."/>
            <person name="Hug L.A."/>
            <person name="Sharon I."/>
            <person name="Castelle C.J."/>
            <person name="Probst A.J."/>
            <person name="Thomas B.C."/>
            <person name="Singh A."/>
            <person name="Wilkins M.J."/>
            <person name="Karaoz U."/>
            <person name="Brodie E.L."/>
            <person name="Williams K.H."/>
            <person name="Hubbard S.S."/>
            <person name="Banfield J.F."/>
        </authorList>
    </citation>
    <scope>NUCLEOTIDE SEQUENCE [LARGE SCALE GENOMIC DNA]</scope>
</reference>
<evidence type="ECO:0000256" key="4">
    <source>
        <dbReference type="ARBA" id="ARBA00022679"/>
    </source>
</evidence>
<name>A0A1F7JFK7_9BACT</name>
<evidence type="ECO:0000256" key="3">
    <source>
        <dbReference type="ARBA" id="ARBA00022676"/>
    </source>
</evidence>
<evidence type="ECO:0000256" key="5">
    <source>
        <dbReference type="ARBA" id="ARBA00022692"/>
    </source>
</evidence>
<sequence>MFIRYLKAKIWIILLLAVFGFIFFYRLGLNTLQSWDEAWYGSIAREMSINNDYMNMKYNDDPFFDHPPMGFWLMAITYKLFGINEFTTRLPSATLGLMSIILIYFITMNLFKKQTIAFTASAILGTSVWYTLRVRSGNLDSIFVFFTLLTIYLSIKSARNFNYFPVVMISFACLILSKTLGGITVLPLIIYWNFFSFFKSRRNPVFFLLGIVLFIIITLPWYQLHIHKYPDFINYHFVNIGLKNQSIDSQVNLHLQQPLFYLHMGIRKWYKIWQLALAILAVYVVFLIKKVIQGRSLKKNKKIVPYFFILFWNITILFPFIINSKTEIWHLIPVYAPISIIIAVVFFDLEQLLKTKVMKVLKINIPTSAITLTCLIFFLMLTIIQIKNFWVEIIPSTQYINDQVDISKKLAKYEKTIYVDHDYLPVAVFYSNRKIDTLVFESDDITTFTNLFAREPASIAVTQNWVIDDLKKKKMIVKVLEKNNTYSAITGL</sequence>
<feature type="domain" description="Glycosyltransferase RgtA/B/C/D-like" evidence="9">
    <location>
        <begin position="65"/>
        <end position="221"/>
    </location>
</feature>
<dbReference type="Proteomes" id="UP000177418">
    <property type="component" value="Unassembled WGS sequence"/>
</dbReference>
<protein>
    <recommendedName>
        <fullName evidence="9">Glycosyltransferase RgtA/B/C/D-like domain-containing protein</fullName>
    </recommendedName>
</protein>
<keyword evidence="6 8" id="KW-1133">Transmembrane helix</keyword>
<feature type="transmembrane region" description="Helical" evidence="8">
    <location>
        <begin position="328"/>
        <end position="349"/>
    </location>
</feature>
<dbReference type="InterPro" id="IPR038731">
    <property type="entry name" value="RgtA/B/C-like"/>
</dbReference>
<feature type="transmembrane region" description="Helical" evidence="8">
    <location>
        <begin position="204"/>
        <end position="222"/>
    </location>
</feature>
<accession>A0A1F7JFK7</accession>
<keyword evidence="7 8" id="KW-0472">Membrane</keyword>
<evidence type="ECO:0000256" key="2">
    <source>
        <dbReference type="ARBA" id="ARBA00022475"/>
    </source>
</evidence>
<keyword evidence="4" id="KW-0808">Transferase</keyword>
<evidence type="ECO:0000259" key="9">
    <source>
        <dbReference type="Pfam" id="PF13231"/>
    </source>
</evidence>
<feature type="transmembrane region" description="Helical" evidence="8">
    <location>
        <begin position="304"/>
        <end position="322"/>
    </location>
</feature>
<evidence type="ECO:0000256" key="1">
    <source>
        <dbReference type="ARBA" id="ARBA00004651"/>
    </source>
</evidence>
<dbReference type="AlphaFoldDB" id="A0A1F7JFK7"/>
<comment type="caution">
    <text evidence="10">The sequence shown here is derived from an EMBL/GenBank/DDBJ whole genome shotgun (WGS) entry which is preliminary data.</text>
</comment>
<feature type="transmembrane region" description="Helical" evidence="8">
    <location>
        <begin position="369"/>
        <end position="390"/>
    </location>
</feature>
<dbReference type="GO" id="GO:0005886">
    <property type="term" value="C:plasma membrane"/>
    <property type="evidence" value="ECO:0007669"/>
    <property type="project" value="UniProtKB-SubCell"/>
</dbReference>
<feature type="transmembrane region" description="Helical" evidence="8">
    <location>
        <begin position="272"/>
        <end position="292"/>
    </location>
</feature>
<keyword evidence="2" id="KW-1003">Cell membrane</keyword>
<gene>
    <name evidence="10" type="ORF">A3H78_03730</name>
</gene>
<keyword evidence="3" id="KW-0328">Glycosyltransferase</keyword>
<organism evidence="10 11">
    <name type="scientific">Candidatus Roizmanbacteria bacterium RIFCSPLOWO2_02_FULL_36_11</name>
    <dbReference type="NCBI Taxonomy" id="1802071"/>
    <lineage>
        <taxon>Bacteria</taxon>
        <taxon>Candidatus Roizmaniibacteriota</taxon>
    </lineage>
</organism>
<evidence type="ECO:0000256" key="8">
    <source>
        <dbReference type="SAM" id="Phobius"/>
    </source>
</evidence>
<feature type="transmembrane region" description="Helical" evidence="8">
    <location>
        <begin position="93"/>
        <end position="110"/>
    </location>
</feature>
<feature type="transmembrane region" description="Helical" evidence="8">
    <location>
        <begin position="63"/>
        <end position="81"/>
    </location>
</feature>
<feature type="transmembrane region" description="Helical" evidence="8">
    <location>
        <begin position="139"/>
        <end position="155"/>
    </location>
</feature>
<evidence type="ECO:0000256" key="6">
    <source>
        <dbReference type="ARBA" id="ARBA00022989"/>
    </source>
</evidence>
<feature type="transmembrane region" description="Helical" evidence="8">
    <location>
        <begin position="12"/>
        <end position="29"/>
    </location>
</feature>
<keyword evidence="5 8" id="KW-0812">Transmembrane</keyword>
<dbReference type="GO" id="GO:0016763">
    <property type="term" value="F:pentosyltransferase activity"/>
    <property type="evidence" value="ECO:0007669"/>
    <property type="project" value="TreeGrafter"/>
</dbReference>
<evidence type="ECO:0000313" key="11">
    <source>
        <dbReference type="Proteomes" id="UP000177418"/>
    </source>
</evidence>
<dbReference type="InterPro" id="IPR050297">
    <property type="entry name" value="LipidA_mod_glycosyltrf_83"/>
</dbReference>
<dbReference type="Pfam" id="PF13231">
    <property type="entry name" value="PMT_2"/>
    <property type="match status" value="1"/>
</dbReference>
<dbReference type="GO" id="GO:0009103">
    <property type="term" value="P:lipopolysaccharide biosynthetic process"/>
    <property type="evidence" value="ECO:0007669"/>
    <property type="project" value="UniProtKB-ARBA"/>
</dbReference>
<evidence type="ECO:0000313" key="10">
    <source>
        <dbReference type="EMBL" id="OGK54403.1"/>
    </source>
</evidence>
<feature type="transmembrane region" description="Helical" evidence="8">
    <location>
        <begin position="167"/>
        <end position="192"/>
    </location>
</feature>